<keyword evidence="1 2" id="KW-0597">Phosphoprotein</keyword>
<dbReference type="InterPro" id="IPR003594">
    <property type="entry name" value="HATPase_dom"/>
</dbReference>
<gene>
    <name evidence="7" type="ORF">PHATRDRAFT_46628</name>
</gene>
<dbReference type="KEGG" id="pti:PHATRDRAFT_46628"/>
<dbReference type="InterPro" id="IPR011006">
    <property type="entry name" value="CheY-like_superfamily"/>
</dbReference>
<evidence type="ECO:0000256" key="1">
    <source>
        <dbReference type="ARBA" id="ARBA00022553"/>
    </source>
</evidence>
<dbReference type="Gene3D" id="3.30.565.10">
    <property type="entry name" value="Histidine kinase-like ATPase, C-terminal domain"/>
    <property type="match status" value="1"/>
</dbReference>
<keyword evidence="4" id="KW-0472">Membrane</keyword>
<dbReference type="SUPFAM" id="SSF52172">
    <property type="entry name" value="CheY-like"/>
    <property type="match status" value="1"/>
</dbReference>
<dbReference type="GeneID" id="7201751"/>
<feature type="transmembrane region" description="Helical" evidence="4">
    <location>
        <begin position="85"/>
        <end position="107"/>
    </location>
</feature>
<dbReference type="RefSeq" id="XP_002181111.1">
    <property type="nucleotide sequence ID" value="XM_002181075.1"/>
</dbReference>
<dbReference type="CDD" id="cd00156">
    <property type="entry name" value="REC"/>
    <property type="match status" value="1"/>
</dbReference>
<evidence type="ECO:0000256" key="3">
    <source>
        <dbReference type="SAM" id="MobiDB-lite"/>
    </source>
</evidence>
<dbReference type="SUPFAM" id="SSF55874">
    <property type="entry name" value="ATPase domain of HSP90 chaperone/DNA topoisomerase II/histidine kinase"/>
    <property type="match status" value="1"/>
</dbReference>
<evidence type="ECO:0000259" key="5">
    <source>
        <dbReference type="PROSITE" id="PS50109"/>
    </source>
</evidence>
<keyword evidence="8" id="KW-1185">Reference proteome</keyword>
<feature type="modified residue" description="4-aspartylphosphate" evidence="2">
    <location>
        <position position="415"/>
    </location>
</feature>
<evidence type="ECO:0000259" key="6">
    <source>
        <dbReference type="PROSITE" id="PS50110"/>
    </source>
</evidence>
<dbReference type="InParanoid" id="B7G1X5"/>
<evidence type="ECO:0000313" key="8">
    <source>
        <dbReference type="Proteomes" id="UP000000759"/>
    </source>
</evidence>
<dbReference type="InterPro" id="IPR004358">
    <property type="entry name" value="Sig_transdc_His_kin-like_C"/>
</dbReference>
<dbReference type="InterPro" id="IPR005467">
    <property type="entry name" value="His_kinase_dom"/>
</dbReference>
<dbReference type="InterPro" id="IPR050956">
    <property type="entry name" value="2C_system_His_kinase"/>
</dbReference>
<evidence type="ECO:0008006" key="9">
    <source>
        <dbReference type="Google" id="ProtNLM"/>
    </source>
</evidence>
<name>B7G1X5_PHATC</name>
<dbReference type="PaxDb" id="2850-Phatr46628"/>
<dbReference type="HOGENOM" id="CLU_720541_0_0_1"/>
<dbReference type="EMBL" id="CM000613">
    <property type="protein sequence ID" value="EEC47763.1"/>
    <property type="molecule type" value="Genomic_DNA"/>
</dbReference>
<feature type="region of interest" description="Disordered" evidence="3">
    <location>
        <begin position="1"/>
        <end position="20"/>
    </location>
</feature>
<protein>
    <recommendedName>
        <fullName evidence="9">Histidine kinase</fullName>
    </recommendedName>
</protein>
<evidence type="ECO:0000256" key="4">
    <source>
        <dbReference type="SAM" id="Phobius"/>
    </source>
</evidence>
<dbReference type="PANTHER" id="PTHR43719:SF28">
    <property type="entry name" value="PEROXIDE STRESS-ACTIVATED HISTIDINE KINASE MAK1-RELATED"/>
    <property type="match status" value="1"/>
</dbReference>
<keyword evidence="4" id="KW-0812">Transmembrane</keyword>
<dbReference type="Proteomes" id="UP000000759">
    <property type="component" value="Chromosome 10"/>
</dbReference>
<reference evidence="7 8" key="1">
    <citation type="journal article" date="2008" name="Nature">
        <title>The Phaeodactylum genome reveals the evolutionary history of diatom genomes.</title>
        <authorList>
            <person name="Bowler C."/>
            <person name="Allen A.E."/>
            <person name="Badger J.H."/>
            <person name="Grimwood J."/>
            <person name="Jabbari K."/>
            <person name="Kuo A."/>
            <person name="Maheswari U."/>
            <person name="Martens C."/>
            <person name="Maumus F."/>
            <person name="Otillar R.P."/>
            <person name="Rayko E."/>
            <person name="Salamov A."/>
            <person name="Vandepoele K."/>
            <person name="Beszteri B."/>
            <person name="Gruber A."/>
            <person name="Heijde M."/>
            <person name="Katinka M."/>
            <person name="Mock T."/>
            <person name="Valentin K."/>
            <person name="Verret F."/>
            <person name="Berges J.A."/>
            <person name="Brownlee C."/>
            <person name="Cadoret J.P."/>
            <person name="Chiovitti A."/>
            <person name="Choi C.J."/>
            <person name="Coesel S."/>
            <person name="De Martino A."/>
            <person name="Detter J.C."/>
            <person name="Durkin C."/>
            <person name="Falciatore A."/>
            <person name="Fournet J."/>
            <person name="Haruta M."/>
            <person name="Huysman M.J."/>
            <person name="Jenkins B.D."/>
            <person name="Jiroutova K."/>
            <person name="Jorgensen R.E."/>
            <person name="Joubert Y."/>
            <person name="Kaplan A."/>
            <person name="Kroger N."/>
            <person name="Kroth P.G."/>
            <person name="La Roche J."/>
            <person name="Lindquist E."/>
            <person name="Lommer M."/>
            <person name="Martin-Jezequel V."/>
            <person name="Lopez P.J."/>
            <person name="Lucas S."/>
            <person name="Mangogna M."/>
            <person name="McGinnis K."/>
            <person name="Medlin L.K."/>
            <person name="Montsant A."/>
            <person name="Oudot-Le Secq M.P."/>
            <person name="Napoli C."/>
            <person name="Obornik M."/>
            <person name="Parker M.S."/>
            <person name="Petit J.L."/>
            <person name="Porcel B.M."/>
            <person name="Poulsen N."/>
            <person name="Robison M."/>
            <person name="Rychlewski L."/>
            <person name="Rynearson T.A."/>
            <person name="Schmutz J."/>
            <person name="Shapiro H."/>
            <person name="Siaut M."/>
            <person name="Stanley M."/>
            <person name="Sussman M.R."/>
            <person name="Taylor A.R."/>
            <person name="Vardi A."/>
            <person name="von Dassow P."/>
            <person name="Vyverman W."/>
            <person name="Willis A."/>
            <person name="Wyrwicz L.S."/>
            <person name="Rokhsar D.S."/>
            <person name="Weissenbach J."/>
            <person name="Armbrust E.V."/>
            <person name="Green B.R."/>
            <person name="Van de Peer Y."/>
            <person name="Grigoriev I.V."/>
        </authorList>
    </citation>
    <scope>NUCLEOTIDE SEQUENCE [LARGE SCALE GENOMIC DNA]</scope>
    <source>
        <strain evidence="7 8">CCAP 1055/1</strain>
    </source>
</reference>
<feature type="domain" description="Response regulatory" evidence="6">
    <location>
        <begin position="363"/>
        <end position="481"/>
    </location>
</feature>
<dbReference type="AlphaFoldDB" id="B7G1X5"/>
<dbReference type="SMART" id="SM00448">
    <property type="entry name" value="REC"/>
    <property type="match status" value="1"/>
</dbReference>
<keyword evidence="4" id="KW-1133">Transmembrane helix</keyword>
<sequence>MKLQRDLPLSELSSSVTSSCGKIGTSTFLTRTTQPTENGKEVCPETSPVRRSGTSTRIPFLGCWILTKKWAQHHIHLISRSPATLVVPTIVFLSLCACGFALTFMLARSEEEDIRSEVLRAAAEKGQWFSDQLHQAILPLFSMAQFVNQLEIFQTLPEEIGPAFENNSLPFVDSSFTHRNVTGVCDRPDLVQRFSDNFQVLLACDENLVVCADRLRLQQVVLNLGRNAAKFVGQGFVRLRATCVGDDVCIYVEDSGPSIPMGKRKDLFCRFQESLDSLSQGTGIGLNLCKELVDLMGGSIFLDESYISGHAGGDGTRIVINLRKPPIESSGSDNPELETLCASADECNDKRIEKTRTLPAKLSVLIVDDERILRKLASRSISKIAPDWSIREAASGETVLQLITCGESFDLIFMDQYMTSTDRQLTGTETVRELRSRRVNSIVCGLSANDLQQAFTGAGANYFIMKPFPCKAVELETELLRITECIDR</sequence>
<dbReference type="InterPro" id="IPR036890">
    <property type="entry name" value="HATPase_C_sf"/>
</dbReference>
<dbReference type="PRINTS" id="PR00344">
    <property type="entry name" value="BCTRLSENSOR"/>
</dbReference>
<dbReference type="Pfam" id="PF00072">
    <property type="entry name" value="Response_reg"/>
    <property type="match status" value="1"/>
</dbReference>
<dbReference type="SMART" id="SM00387">
    <property type="entry name" value="HATPase_c"/>
    <property type="match status" value="1"/>
</dbReference>
<dbReference type="eggNOG" id="ENOG502SE0N">
    <property type="taxonomic scope" value="Eukaryota"/>
</dbReference>
<dbReference type="PANTHER" id="PTHR43719">
    <property type="entry name" value="TWO-COMPONENT HISTIDINE KINASE"/>
    <property type="match status" value="1"/>
</dbReference>
<reference evidence="8" key="2">
    <citation type="submission" date="2008-08" db="EMBL/GenBank/DDBJ databases">
        <authorList>
            <consortium name="Diatom Consortium"/>
            <person name="Grigoriev I."/>
            <person name="Grimwood J."/>
            <person name="Kuo A."/>
            <person name="Otillar R.P."/>
            <person name="Salamov A."/>
            <person name="Detter J.C."/>
            <person name="Lindquist E."/>
            <person name="Shapiro H."/>
            <person name="Lucas S."/>
            <person name="Glavina del Rio T."/>
            <person name="Pitluck S."/>
            <person name="Rokhsar D."/>
            <person name="Bowler C."/>
        </authorList>
    </citation>
    <scope>GENOME REANNOTATION</scope>
    <source>
        <strain evidence="8">CCAP 1055/1</strain>
    </source>
</reference>
<dbReference type="STRING" id="556484.B7G1X5"/>
<evidence type="ECO:0000256" key="2">
    <source>
        <dbReference type="PROSITE-ProRule" id="PRU00169"/>
    </source>
</evidence>
<dbReference type="Pfam" id="PF02518">
    <property type="entry name" value="HATPase_c"/>
    <property type="match status" value="1"/>
</dbReference>
<dbReference type="InterPro" id="IPR001789">
    <property type="entry name" value="Sig_transdc_resp-reg_receiver"/>
</dbReference>
<dbReference type="Gene3D" id="3.40.50.2300">
    <property type="match status" value="1"/>
</dbReference>
<dbReference type="GO" id="GO:0000160">
    <property type="term" value="P:phosphorelay signal transduction system"/>
    <property type="evidence" value="ECO:0007669"/>
    <property type="project" value="InterPro"/>
</dbReference>
<feature type="domain" description="Histidine kinase" evidence="5">
    <location>
        <begin position="210"/>
        <end position="326"/>
    </location>
</feature>
<accession>B7G1X5</accession>
<organism evidence="7 8">
    <name type="scientific">Phaeodactylum tricornutum (strain CCAP 1055/1)</name>
    <dbReference type="NCBI Taxonomy" id="556484"/>
    <lineage>
        <taxon>Eukaryota</taxon>
        <taxon>Sar</taxon>
        <taxon>Stramenopiles</taxon>
        <taxon>Ochrophyta</taxon>
        <taxon>Bacillariophyta</taxon>
        <taxon>Bacillariophyceae</taxon>
        <taxon>Bacillariophycidae</taxon>
        <taxon>Naviculales</taxon>
        <taxon>Phaeodactylaceae</taxon>
        <taxon>Phaeodactylum</taxon>
    </lineage>
</organism>
<proteinExistence type="predicted"/>
<dbReference type="GO" id="GO:0016772">
    <property type="term" value="F:transferase activity, transferring phosphorus-containing groups"/>
    <property type="evidence" value="ECO:0007669"/>
    <property type="project" value="InterPro"/>
</dbReference>
<dbReference type="PROSITE" id="PS50109">
    <property type="entry name" value="HIS_KIN"/>
    <property type="match status" value="1"/>
</dbReference>
<feature type="compositionally biased region" description="Low complexity" evidence="3">
    <location>
        <begin position="7"/>
        <end position="19"/>
    </location>
</feature>
<dbReference type="OrthoDB" id="42472at2759"/>
<dbReference type="PROSITE" id="PS50110">
    <property type="entry name" value="RESPONSE_REGULATORY"/>
    <property type="match status" value="1"/>
</dbReference>
<evidence type="ECO:0000313" key="7">
    <source>
        <dbReference type="EMBL" id="EEC47763.1"/>
    </source>
</evidence>